<reference evidence="3" key="1">
    <citation type="journal article" date="2015" name="J. Antimicrob. Chemother.">
        <title>Characterization of a genomic island in Stenotrophomonas maltophilia that carries a novel floR gene variant.</title>
        <authorList>
            <person name="He T."/>
            <person name="Shen J."/>
            <person name="Schwarz S."/>
            <person name="Wu C."/>
            <person name="Wang Y."/>
        </authorList>
    </citation>
    <scope>NUCLEOTIDE SEQUENCE</scope>
    <source>
        <strain evidence="3">GZP-Sm1</strain>
    </source>
</reference>
<dbReference type="PANTHER" id="PTHR35369:SF2">
    <property type="entry name" value="BLR3025 PROTEIN"/>
    <property type="match status" value="1"/>
</dbReference>
<keyword evidence="3" id="KW-0808">Transferase</keyword>
<keyword evidence="1" id="KW-0227">DNA damage</keyword>
<feature type="region of interest" description="Disordered" evidence="2">
    <location>
        <begin position="371"/>
        <end position="392"/>
    </location>
</feature>
<evidence type="ECO:0000256" key="2">
    <source>
        <dbReference type="SAM" id="MobiDB-lite"/>
    </source>
</evidence>
<dbReference type="PANTHER" id="PTHR35369">
    <property type="entry name" value="BLR3025 PROTEIN-RELATED"/>
    <property type="match status" value="1"/>
</dbReference>
<dbReference type="InterPro" id="IPR043502">
    <property type="entry name" value="DNA/RNA_pol_sf"/>
</dbReference>
<organism evidence="3">
    <name type="scientific">Stenotrophomonas maltophilia</name>
    <name type="common">Pseudomonas maltophilia</name>
    <name type="synonym">Xanthomonas maltophilia</name>
    <dbReference type="NCBI Taxonomy" id="40324"/>
    <lineage>
        <taxon>Bacteria</taxon>
        <taxon>Pseudomonadati</taxon>
        <taxon>Pseudomonadota</taxon>
        <taxon>Gammaproteobacteria</taxon>
        <taxon>Lysobacterales</taxon>
        <taxon>Lysobacteraceae</taxon>
        <taxon>Stenotrophomonas</taxon>
        <taxon>Stenotrophomonas maltophilia group</taxon>
    </lineage>
</organism>
<name>A0A0A0QYV1_STEMA</name>
<dbReference type="InterPro" id="IPR050356">
    <property type="entry name" value="SulA_CellDiv_inhibitor"/>
</dbReference>
<dbReference type="GO" id="GO:0016740">
    <property type="term" value="F:transferase activity"/>
    <property type="evidence" value="ECO:0007669"/>
    <property type="project" value="UniProtKB-KW"/>
</dbReference>
<proteinExistence type="predicted"/>
<dbReference type="SUPFAM" id="SSF56672">
    <property type="entry name" value="DNA/RNA polymerases"/>
    <property type="match status" value="1"/>
</dbReference>
<accession>A0A0A0QYV1</accession>
<dbReference type="CDD" id="cd03468">
    <property type="entry name" value="PolY_like"/>
    <property type="match status" value="1"/>
</dbReference>
<protein>
    <submittedName>
        <fullName evidence="3">DNA repair nucleotidyltransferase</fullName>
    </submittedName>
</protein>
<sequence>MRWACLLLPHLAMDAVLRQLPTPEVPLVLASGPAQRRVLHAVAPAAQRLGLRRGMRLSAAQALGSDFIVQNHDPRVDQQAFLLLATWAYSFSSQVCTEFGHALVLEIGASRALFGQWPDLERRLRSELDMLGFRHRLVAAPNPHAAYVLARNHDGLGVDEGQLEAALGRVPIERAGLPKVAVDTLSRSGLRTLRPVFALARESLVRRFPPEVLAHLDAIRGRDAAPLAYFQPPDRFMARIEFEYEVESSTALLFPLRRLTGDLAAFLSSRDGGVQRFVLKFEHERHPASTLVVGLLTAERDAAVLFELARSRLDHLRLPAGTRGMSLLAEELPPFVPVARDLFDTRPQQAMDWEQLRERLRARLGDEAVQGMSVHADHRPERASGVSSASTLPPQLPQRPAWLLPHPVPLRGFGMEVLCGPERIESGWWDGEPVRRDYYVLQTRNGQRAWAFTAPGERGPFMLHGWFA</sequence>
<evidence type="ECO:0000256" key="1">
    <source>
        <dbReference type="ARBA" id="ARBA00022763"/>
    </source>
</evidence>
<dbReference type="AlphaFoldDB" id="A0A0A0QYV1"/>
<dbReference type="GO" id="GO:0006281">
    <property type="term" value="P:DNA repair"/>
    <property type="evidence" value="ECO:0007669"/>
    <property type="project" value="TreeGrafter"/>
</dbReference>
<evidence type="ECO:0000313" key="3">
    <source>
        <dbReference type="EMBL" id="AIU94587.1"/>
    </source>
</evidence>
<dbReference type="EMBL" id="KM649682">
    <property type="protein sequence ID" value="AIU94587.1"/>
    <property type="molecule type" value="Genomic_DNA"/>
</dbReference>